<accession>A0A2C6KVS8</accession>
<keyword evidence="1" id="KW-1133">Transmembrane helix</keyword>
<dbReference type="AlphaFoldDB" id="A0A2C6KVS8"/>
<keyword evidence="1" id="KW-0812">Transmembrane</keyword>
<reference evidence="2 3" key="1">
    <citation type="journal article" date="2017" name="Int. J. Parasitol.">
        <title>The genome of the protozoan parasite Cystoisospora suis and a reverse vaccinology approach to identify vaccine candidates.</title>
        <authorList>
            <person name="Palmieri N."/>
            <person name="Shrestha A."/>
            <person name="Ruttkowski B."/>
            <person name="Beck T."/>
            <person name="Vogl C."/>
            <person name="Tomley F."/>
            <person name="Blake D.P."/>
            <person name="Joachim A."/>
        </authorList>
    </citation>
    <scope>NUCLEOTIDE SEQUENCE [LARGE SCALE GENOMIC DNA]</scope>
    <source>
        <strain evidence="2 3">Wien I</strain>
    </source>
</reference>
<keyword evidence="1" id="KW-0472">Membrane</keyword>
<sequence length="94" mass="11250">MIMMMRHRSVNQAMAMSENLFSFLHFYSKINPILLSMVRKKERKKKERDSSFPFFLCVGNLFLLVLLRMPRDKGFILSFFLEEKAISLVFFFLT</sequence>
<dbReference type="RefSeq" id="XP_067921925.1">
    <property type="nucleotide sequence ID" value="XM_068066095.1"/>
</dbReference>
<organism evidence="2 3">
    <name type="scientific">Cystoisospora suis</name>
    <dbReference type="NCBI Taxonomy" id="483139"/>
    <lineage>
        <taxon>Eukaryota</taxon>
        <taxon>Sar</taxon>
        <taxon>Alveolata</taxon>
        <taxon>Apicomplexa</taxon>
        <taxon>Conoidasida</taxon>
        <taxon>Coccidia</taxon>
        <taxon>Eucoccidiorida</taxon>
        <taxon>Eimeriorina</taxon>
        <taxon>Sarcocystidae</taxon>
        <taxon>Cystoisospora</taxon>
    </lineage>
</organism>
<dbReference type="VEuPathDB" id="ToxoDB:CSUI_005929"/>
<evidence type="ECO:0000313" key="3">
    <source>
        <dbReference type="Proteomes" id="UP000221165"/>
    </source>
</evidence>
<name>A0A2C6KVS8_9APIC</name>
<evidence type="ECO:0008006" key="4">
    <source>
        <dbReference type="Google" id="ProtNLM"/>
    </source>
</evidence>
<keyword evidence="3" id="KW-1185">Reference proteome</keyword>
<comment type="caution">
    <text evidence="2">The sequence shown here is derived from an EMBL/GenBank/DDBJ whole genome shotgun (WGS) entry which is preliminary data.</text>
</comment>
<evidence type="ECO:0000256" key="1">
    <source>
        <dbReference type="SAM" id="Phobius"/>
    </source>
</evidence>
<dbReference type="Proteomes" id="UP000221165">
    <property type="component" value="Unassembled WGS sequence"/>
</dbReference>
<evidence type="ECO:0000313" key="2">
    <source>
        <dbReference type="EMBL" id="PHJ20235.1"/>
    </source>
</evidence>
<feature type="transmembrane region" description="Helical" evidence="1">
    <location>
        <begin position="50"/>
        <end position="69"/>
    </location>
</feature>
<gene>
    <name evidence="2" type="ORF">CSUI_005929</name>
</gene>
<protein>
    <recommendedName>
        <fullName evidence="4">Transmembrane protein</fullName>
    </recommendedName>
</protein>
<proteinExistence type="predicted"/>
<dbReference type="GeneID" id="94429306"/>
<dbReference type="EMBL" id="MIGC01002934">
    <property type="protein sequence ID" value="PHJ20235.1"/>
    <property type="molecule type" value="Genomic_DNA"/>
</dbReference>